<evidence type="ECO:0000256" key="5">
    <source>
        <dbReference type="ARBA" id="ARBA00022840"/>
    </source>
</evidence>
<dbReference type="Gene3D" id="1.10.10.160">
    <property type="match status" value="1"/>
</dbReference>
<reference evidence="15 16" key="1">
    <citation type="submission" date="2020-01" db="EMBL/GenBank/DDBJ databases">
        <title>Draft genome sequence of Cand. Neptunochlamydia vexilliferae K9.</title>
        <authorList>
            <person name="Schulz F."/>
            <person name="Koestlbacher S."/>
            <person name="Wascher F."/>
            <person name="Pizzetti I."/>
            <person name="Horn M."/>
        </authorList>
    </citation>
    <scope>NUCLEOTIDE SEQUENCE [LARGE SCALE GENOMIC DNA]</scope>
    <source>
        <strain evidence="15 16">K9</strain>
    </source>
</reference>
<dbReference type="EMBL" id="JAAEJV010000009">
    <property type="protein sequence ID" value="MBF5059028.1"/>
    <property type="molecule type" value="Genomic_DNA"/>
</dbReference>
<evidence type="ECO:0000256" key="6">
    <source>
        <dbReference type="ARBA" id="ARBA00023125"/>
    </source>
</evidence>
<dbReference type="CDD" id="cd17932">
    <property type="entry name" value="DEXQc_UvrD"/>
    <property type="match status" value="1"/>
</dbReference>
<dbReference type="PROSITE" id="PS51217">
    <property type="entry name" value="UVRD_HELICASE_CTER"/>
    <property type="match status" value="1"/>
</dbReference>
<dbReference type="Proteomes" id="UP001194714">
    <property type="component" value="Unassembled WGS sequence"/>
</dbReference>
<evidence type="ECO:0000313" key="15">
    <source>
        <dbReference type="EMBL" id="MBF5059028.1"/>
    </source>
</evidence>
<proteinExistence type="inferred from homology"/>
<dbReference type="Pfam" id="PF13361">
    <property type="entry name" value="UvrD_C"/>
    <property type="match status" value="1"/>
</dbReference>
<protein>
    <recommendedName>
        <fullName evidence="9">DNA 3'-5' helicase</fullName>
        <ecNumber evidence="9">5.6.2.4</ecNumber>
    </recommendedName>
    <alternativeName>
        <fullName evidence="10">DNA 3'-5' helicase II</fullName>
    </alternativeName>
</protein>
<dbReference type="PANTHER" id="PTHR11070">
    <property type="entry name" value="UVRD / RECB / PCRA DNA HELICASE FAMILY MEMBER"/>
    <property type="match status" value="1"/>
</dbReference>
<dbReference type="PANTHER" id="PTHR11070:SF2">
    <property type="entry name" value="ATP-DEPENDENT DNA HELICASE SRS2"/>
    <property type="match status" value="1"/>
</dbReference>
<comment type="caution">
    <text evidence="15">The sequence shown here is derived from an EMBL/GenBank/DDBJ whole genome shotgun (WGS) entry which is preliminary data.</text>
</comment>
<keyword evidence="4 12" id="KW-0347">Helicase</keyword>
<comment type="catalytic activity">
    <reaction evidence="8">
        <text>Couples ATP hydrolysis with the unwinding of duplex DNA by translocating in the 3'-5' direction.</text>
        <dbReference type="EC" id="5.6.2.4"/>
    </reaction>
</comment>
<evidence type="ECO:0000256" key="7">
    <source>
        <dbReference type="ARBA" id="ARBA00023235"/>
    </source>
</evidence>
<dbReference type="InterPro" id="IPR014016">
    <property type="entry name" value="UvrD-like_ATP-bd"/>
</dbReference>
<dbReference type="InterPro" id="IPR027417">
    <property type="entry name" value="P-loop_NTPase"/>
</dbReference>
<dbReference type="Gene3D" id="1.10.486.10">
    <property type="entry name" value="PCRA, domain 4"/>
    <property type="match status" value="1"/>
</dbReference>
<feature type="domain" description="UvrD-like helicase ATP-binding" evidence="13">
    <location>
        <begin position="2"/>
        <end position="277"/>
    </location>
</feature>
<evidence type="ECO:0000256" key="10">
    <source>
        <dbReference type="ARBA" id="ARBA00034923"/>
    </source>
</evidence>
<dbReference type="RefSeq" id="WP_194847328.1">
    <property type="nucleotide sequence ID" value="NZ_JAAEJV010000009.1"/>
</dbReference>
<dbReference type="PROSITE" id="PS51198">
    <property type="entry name" value="UVRD_HELICASE_ATP_BIND"/>
    <property type="match status" value="1"/>
</dbReference>
<feature type="binding site" evidence="12">
    <location>
        <begin position="23"/>
        <end position="30"/>
    </location>
    <ligand>
        <name>ATP</name>
        <dbReference type="ChEBI" id="CHEBI:30616"/>
    </ligand>
</feature>
<evidence type="ECO:0000313" key="16">
    <source>
        <dbReference type="Proteomes" id="UP001194714"/>
    </source>
</evidence>
<organism evidence="15 16">
    <name type="scientific">Candidatus Neptunichlamydia vexilliferae</name>
    <dbReference type="NCBI Taxonomy" id="1651774"/>
    <lineage>
        <taxon>Bacteria</taxon>
        <taxon>Pseudomonadati</taxon>
        <taxon>Chlamydiota</taxon>
        <taxon>Chlamydiia</taxon>
        <taxon>Parachlamydiales</taxon>
        <taxon>Simkaniaceae</taxon>
        <taxon>Candidatus Neptunichlamydia</taxon>
    </lineage>
</organism>
<dbReference type="EC" id="5.6.2.4" evidence="9"/>
<keyword evidence="5 12" id="KW-0067">ATP-binding</keyword>
<dbReference type="InterPro" id="IPR014017">
    <property type="entry name" value="DNA_helicase_UvrD-like_C"/>
</dbReference>
<dbReference type="SUPFAM" id="SSF52540">
    <property type="entry name" value="P-loop containing nucleoside triphosphate hydrolases"/>
    <property type="match status" value="1"/>
</dbReference>
<dbReference type="Gene3D" id="3.40.50.300">
    <property type="entry name" value="P-loop containing nucleotide triphosphate hydrolases"/>
    <property type="match status" value="2"/>
</dbReference>
<evidence type="ECO:0000256" key="4">
    <source>
        <dbReference type="ARBA" id="ARBA00022806"/>
    </source>
</evidence>
<dbReference type="GO" id="GO:0016787">
    <property type="term" value="F:hydrolase activity"/>
    <property type="evidence" value="ECO:0007669"/>
    <property type="project" value="UniProtKB-KW"/>
</dbReference>
<dbReference type="InterPro" id="IPR000212">
    <property type="entry name" value="DNA_helicase_UvrD/REP"/>
</dbReference>
<gene>
    <name evidence="15" type="ORF">NEPTK9_000533</name>
</gene>
<evidence type="ECO:0000256" key="1">
    <source>
        <dbReference type="ARBA" id="ARBA00009922"/>
    </source>
</evidence>
<keyword evidence="7" id="KW-0413">Isomerase</keyword>
<dbReference type="GO" id="GO:0003678">
    <property type="term" value="F:DNA helicase activity"/>
    <property type="evidence" value="ECO:0007669"/>
    <property type="project" value="UniProtKB-EC"/>
</dbReference>
<feature type="domain" description="UvrD-like helicase C-terminal" evidence="14">
    <location>
        <begin position="278"/>
        <end position="556"/>
    </location>
</feature>
<evidence type="ECO:0000256" key="8">
    <source>
        <dbReference type="ARBA" id="ARBA00034617"/>
    </source>
</evidence>
<keyword evidence="16" id="KW-1185">Reference proteome</keyword>
<keyword evidence="3 12" id="KW-0378">Hydrolase</keyword>
<dbReference type="Pfam" id="PF00580">
    <property type="entry name" value="UvrD-helicase"/>
    <property type="match status" value="1"/>
</dbReference>
<name>A0ABS0AY09_9BACT</name>
<accession>A0ABS0AY09</accession>
<dbReference type="InterPro" id="IPR013986">
    <property type="entry name" value="DExx_box_DNA_helicase_dom_sf"/>
</dbReference>
<keyword evidence="2 12" id="KW-0547">Nucleotide-binding</keyword>
<evidence type="ECO:0000256" key="12">
    <source>
        <dbReference type="PROSITE-ProRule" id="PRU00560"/>
    </source>
</evidence>
<evidence type="ECO:0000259" key="13">
    <source>
        <dbReference type="PROSITE" id="PS51198"/>
    </source>
</evidence>
<sequence length="705" mass="81052">MVSLNPQQKIATEHMEGPMLVLAGAGSGKTRVVTCRIANLLQVGVPSAEILALTFTNKAADEMRTRVQEMTQQYVLVSTFHSLGARILRESISALGYRNDFAIYDENDSLQLMKNCLAAMGCKNEKGLLKSIKVAISNAKNDLLTPNDLEGDFRSRTDQILKDVFIAYQEKLKEYNALDFDDLLYLTVKLFRESKETLEHYQKRWSFVLIDEYQDTNAAQYFMTKLLVEKHNNLFVVGDPDQSIYSWRGANIQNILEFEKDYEKAQVISLEQNYRSTSNILEAANGLINHNEGRYEKRLWSDLGAGEKIGVYIAPNERQEAQFVVEELIRRTREEHIPLRECVIFYRTNSQSRTFEDSFLREQIPYVIFGGLSFYQRKEIKDILALLRMVVSDSDFLAFARTVNLPKRGIGNTTLVKLREAAEETALPILALVRKLLNREITTLKLTKRVEEGLKDYLGVIEELKTLVKEERPIEELVQKAIELSSYERVLREDPESLEDRKSNLEALISKGAEWSQERENPTLIQFLEELSLKSGLDETPAHDSVRLMTLHNGKGLEFTLTFVVGMEEDLFPHINAKDSLEALEEERRLCYVGMTRAKRYLYLTASTYRFMWGISKVMCPSRFLSEVPEHFLNRLSEEVEEDKDWVEESGFRVGTVVFHKDFGKGIVKKSYQTSLGLTYDVEFIESQTTRSLVGKYAKFKICID</sequence>
<dbReference type="CDD" id="cd18807">
    <property type="entry name" value="SF1_C_UvrD"/>
    <property type="match status" value="1"/>
</dbReference>
<evidence type="ECO:0000256" key="2">
    <source>
        <dbReference type="ARBA" id="ARBA00022741"/>
    </source>
</evidence>
<keyword evidence="6" id="KW-0238">DNA-binding</keyword>
<evidence type="ECO:0000259" key="14">
    <source>
        <dbReference type="PROSITE" id="PS51217"/>
    </source>
</evidence>
<comment type="catalytic activity">
    <reaction evidence="11">
        <text>ATP + H2O = ADP + phosphate + H(+)</text>
        <dbReference type="Rhea" id="RHEA:13065"/>
        <dbReference type="ChEBI" id="CHEBI:15377"/>
        <dbReference type="ChEBI" id="CHEBI:15378"/>
        <dbReference type="ChEBI" id="CHEBI:30616"/>
        <dbReference type="ChEBI" id="CHEBI:43474"/>
        <dbReference type="ChEBI" id="CHEBI:456216"/>
        <dbReference type="EC" id="5.6.2.4"/>
    </reaction>
</comment>
<evidence type="ECO:0000256" key="9">
    <source>
        <dbReference type="ARBA" id="ARBA00034808"/>
    </source>
</evidence>
<evidence type="ECO:0000256" key="3">
    <source>
        <dbReference type="ARBA" id="ARBA00022801"/>
    </source>
</evidence>
<evidence type="ECO:0000256" key="11">
    <source>
        <dbReference type="ARBA" id="ARBA00048988"/>
    </source>
</evidence>
<comment type="similarity">
    <text evidence="1">Belongs to the helicase family. UvrD subfamily.</text>
</comment>